<dbReference type="PANTHER" id="PTHR48079">
    <property type="entry name" value="PROTEIN YEEZ"/>
    <property type="match status" value="1"/>
</dbReference>
<dbReference type="GO" id="GO:0004029">
    <property type="term" value="F:aldehyde dehydrogenase (NAD+) activity"/>
    <property type="evidence" value="ECO:0007669"/>
    <property type="project" value="TreeGrafter"/>
</dbReference>
<comment type="caution">
    <text evidence="2">The sequence shown here is derived from an EMBL/GenBank/DDBJ whole genome shotgun (WGS) entry which is preliminary data.</text>
</comment>
<evidence type="ECO:0000313" key="2">
    <source>
        <dbReference type="EMBL" id="KAA1420505.1"/>
    </source>
</evidence>
<name>A0A5Q6RR91_9ACTN</name>
<dbReference type="InterPro" id="IPR051783">
    <property type="entry name" value="NAD(P)-dependent_oxidoreduct"/>
</dbReference>
<gene>
    <name evidence="2" type="ORF">FE697_016225</name>
</gene>
<reference evidence="2 3" key="1">
    <citation type="submission" date="2019-09" db="EMBL/GenBank/DDBJ databases">
        <title>Mumia zhuanghuii sp. nov. isolated from the intestinal contents of plateau pika (Ochotona curzoniae) in the Qinghai-Tibet plateau of China.</title>
        <authorList>
            <person name="Tian Z."/>
        </authorList>
    </citation>
    <scope>NUCLEOTIDE SEQUENCE [LARGE SCALE GENOMIC DNA]</scope>
    <source>
        <strain evidence="3">350</strain>
    </source>
</reference>
<proteinExistence type="predicted"/>
<dbReference type="GO" id="GO:0005737">
    <property type="term" value="C:cytoplasm"/>
    <property type="evidence" value="ECO:0007669"/>
    <property type="project" value="TreeGrafter"/>
</dbReference>
<dbReference type="Pfam" id="PF01370">
    <property type="entry name" value="Epimerase"/>
    <property type="match status" value="1"/>
</dbReference>
<dbReference type="PANTHER" id="PTHR48079:SF6">
    <property type="entry name" value="NAD(P)-BINDING DOMAIN-CONTAINING PROTEIN-RELATED"/>
    <property type="match status" value="1"/>
</dbReference>
<dbReference type="EMBL" id="VDFQ02000005">
    <property type="protein sequence ID" value="KAA1420505.1"/>
    <property type="molecule type" value="Genomic_DNA"/>
</dbReference>
<dbReference type="InterPro" id="IPR036291">
    <property type="entry name" value="NAD(P)-bd_dom_sf"/>
</dbReference>
<sequence length="287" mass="29851">MRVLVIGAGLVGSAAAKTLRERGHHVTGTTTTPAKVDALNPLFDEVVVLRGSDREAVHAQVAAADAVVVTAGPSAAHAMTPEDRAATYHEILVATAESVTSAPGTPHLVALSSLSVYGNASNHLDVVTEDSPVTDSDDPSPSRFLAMEATYLDSAGDRATVFRCGDIFGADDPPIETKVAMAHQYLGGSVPFGADALFYRLSVEDAADAIVFAVENATVGLFNLTHPELPPRNGEIFDVIGASQGLPGLTYRAEIAAPSAPISVERLADAGFVARTSYVAHPLLEQV</sequence>
<dbReference type="OrthoDB" id="9801056at2"/>
<dbReference type="AlphaFoldDB" id="A0A5Q6RR91"/>
<dbReference type="SUPFAM" id="SSF51735">
    <property type="entry name" value="NAD(P)-binding Rossmann-fold domains"/>
    <property type="match status" value="1"/>
</dbReference>
<dbReference type="RefSeq" id="WP_149770674.1">
    <property type="nucleotide sequence ID" value="NZ_VDFQ02000005.1"/>
</dbReference>
<accession>A0A5Q6RR91</accession>
<organism evidence="2 3">
    <name type="scientific">Mumia zhuanghuii</name>
    <dbReference type="NCBI Taxonomy" id="2585211"/>
    <lineage>
        <taxon>Bacteria</taxon>
        <taxon>Bacillati</taxon>
        <taxon>Actinomycetota</taxon>
        <taxon>Actinomycetes</taxon>
        <taxon>Propionibacteriales</taxon>
        <taxon>Nocardioidaceae</taxon>
        <taxon>Mumia</taxon>
    </lineage>
</organism>
<protein>
    <submittedName>
        <fullName evidence="2">NAD(P)-dependent oxidoreductase</fullName>
    </submittedName>
</protein>
<dbReference type="InterPro" id="IPR001509">
    <property type="entry name" value="Epimerase_deHydtase"/>
</dbReference>
<evidence type="ECO:0000259" key="1">
    <source>
        <dbReference type="Pfam" id="PF01370"/>
    </source>
</evidence>
<dbReference type="Proteomes" id="UP000307768">
    <property type="component" value="Unassembled WGS sequence"/>
</dbReference>
<feature type="domain" description="NAD-dependent epimerase/dehydratase" evidence="1">
    <location>
        <begin position="3"/>
        <end position="217"/>
    </location>
</feature>
<evidence type="ECO:0000313" key="3">
    <source>
        <dbReference type="Proteomes" id="UP000307768"/>
    </source>
</evidence>
<dbReference type="Gene3D" id="3.40.50.720">
    <property type="entry name" value="NAD(P)-binding Rossmann-like Domain"/>
    <property type="match status" value="1"/>
</dbReference>